<protein>
    <submittedName>
        <fullName evidence="1">Uncharacterized protein</fullName>
    </submittedName>
</protein>
<name>A0A3M7QIM8_BRAPC</name>
<keyword evidence="2" id="KW-1185">Reference proteome</keyword>
<dbReference type="AlphaFoldDB" id="A0A3M7QIM8"/>
<dbReference type="EMBL" id="REGN01006044">
    <property type="protein sequence ID" value="RNA11102.1"/>
    <property type="molecule type" value="Genomic_DNA"/>
</dbReference>
<sequence>MYYFFFLILENEIKLKQNDEIDYAYSNLHDQIHNLDTLIFQNKDFRIRKFLMNLFYIAAVKLENFYHFFAKLYRSDNINSSNDWSTKVQHFTIPLKNVQRGITQVKLAASNGVVPSSFLQ</sequence>
<evidence type="ECO:0000313" key="2">
    <source>
        <dbReference type="Proteomes" id="UP000276133"/>
    </source>
</evidence>
<proteinExistence type="predicted"/>
<reference evidence="1 2" key="1">
    <citation type="journal article" date="2018" name="Sci. Rep.">
        <title>Genomic signatures of local adaptation to the degree of environmental predictability in rotifers.</title>
        <authorList>
            <person name="Franch-Gras L."/>
            <person name="Hahn C."/>
            <person name="Garcia-Roger E.M."/>
            <person name="Carmona M.J."/>
            <person name="Serra M."/>
            <person name="Gomez A."/>
        </authorList>
    </citation>
    <scope>NUCLEOTIDE SEQUENCE [LARGE SCALE GENOMIC DNA]</scope>
    <source>
        <strain evidence="1">HYR1</strain>
    </source>
</reference>
<organism evidence="1 2">
    <name type="scientific">Brachionus plicatilis</name>
    <name type="common">Marine rotifer</name>
    <name type="synonym">Brachionus muelleri</name>
    <dbReference type="NCBI Taxonomy" id="10195"/>
    <lineage>
        <taxon>Eukaryota</taxon>
        <taxon>Metazoa</taxon>
        <taxon>Spiralia</taxon>
        <taxon>Gnathifera</taxon>
        <taxon>Rotifera</taxon>
        <taxon>Eurotatoria</taxon>
        <taxon>Monogononta</taxon>
        <taxon>Pseudotrocha</taxon>
        <taxon>Ploima</taxon>
        <taxon>Brachionidae</taxon>
        <taxon>Brachionus</taxon>
    </lineage>
</organism>
<dbReference type="Proteomes" id="UP000276133">
    <property type="component" value="Unassembled WGS sequence"/>
</dbReference>
<gene>
    <name evidence="1" type="ORF">BpHYR1_054390</name>
</gene>
<accession>A0A3M7QIM8</accession>
<evidence type="ECO:0000313" key="1">
    <source>
        <dbReference type="EMBL" id="RNA11102.1"/>
    </source>
</evidence>
<comment type="caution">
    <text evidence="1">The sequence shown here is derived from an EMBL/GenBank/DDBJ whole genome shotgun (WGS) entry which is preliminary data.</text>
</comment>